<keyword evidence="3" id="KW-1185">Reference proteome</keyword>
<accession>A0ABY2GTZ0</accession>
<dbReference type="Pfam" id="PF00485">
    <property type="entry name" value="PRK"/>
    <property type="match status" value="1"/>
</dbReference>
<dbReference type="InterPro" id="IPR027417">
    <property type="entry name" value="P-loop_NTPase"/>
</dbReference>
<dbReference type="Gene3D" id="3.40.50.300">
    <property type="entry name" value="P-loop containing nucleotide triphosphate hydrolases"/>
    <property type="match status" value="2"/>
</dbReference>
<proteinExistence type="predicted"/>
<dbReference type="RefSeq" id="XP_073555150.1">
    <property type="nucleotide sequence ID" value="XM_073706376.1"/>
</dbReference>
<dbReference type="Proteomes" id="UP001642720">
    <property type="component" value="Unassembled WGS sequence"/>
</dbReference>
<sequence length="309" mass="34081">MEAVKAFTGGQVMSEVEQSILHNREKHIRSTDNCVRAIEQADGLYTASAVSPFTRRLTWQYSLQHKMDQTYKSLADCLLCKWEEKKATAPTNSNGTRRLRPPPRLLVAIAGPPGSGKTTIANKVADIINSLPPKINNPKAIVISADGFHLPLATLRKLPNASEALARRGAPWTFDGHAAVSLVRKLKSNAHRHSVFAPTFDHAIKDPVADGLLIAADTDICILEGNYLLCDEPPWDEIATLVDEKWFVHVEPDLACKRVAFRHLAAGIETTMEEAVHRASSNDLVNGEFVVSKSRGRYNVMIESIESRS</sequence>
<dbReference type="EMBL" id="PPTA01000017">
    <property type="protein sequence ID" value="TFA98948.1"/>
    <property type="molecule type" value="Genomic_DNA"/>
</dbReference>
<dbReference type="InterPro" id="IPR006083">
    <property type="entry name" value="PRK/URK"/>
</dbReference>
<reference evidence="2 3" key="1">
    <citation type="submission" date="2018-01" db="EMBL/GenBank/DDBJ databases">
        <title>Genome characterization of the sugarcane-associated fungus Trichoderma ghanense CCMA-1212 and their application in lignocelulose bioconversion.</title>
        <authorList>
            <person name="Steindorff A.S."/>
            <person name="Mendes T.D."/>
            <person name="Vilela E.S.D."/>
            <person name="Rodrigues D.S."/>
            <person name="Formighieri E.F."/>
            <person name="Melo I.S."/>
            <person name="Favaro L.C.L."/>
        </authorList>
    </citation>
    <scope>NUCLEOTIDE SEQUENCE [LARGE SCALE GENOMIC DNA]</scope>
    <source>
        <strain evidence="2 3">CCMA-1212</strain>
    </source>
</reference>
<gene>
    <name evidence="2" type="ORF">CCMA1212_009288</name>
</gene>
<evidence type="ECO:0000313" key="2">
    <source>
        <dbReference type="EMBL" id="TFA98948.1"/>
    </source>
</evidence>
<organism evidence="2 3">
    <name type="scientific">Trichoderma ghanense</name>
    <dbReference type="NCBI Taxonomy" id="65468"/>
    <lineage>
        <taxon>Eukaryota</taxon>
        <taxon>Fungi</taxon>
        <taxon>Dikarya</taxon>
        <taxon>Ascomycota</taxon>
        <taxon>Pezizomycotina</taxon>
        <taxon>Sordariomycetes</taxon>
        <taxon>Hypocreomycetidae</taxon>
        <taxon>Hypocreales</taxon>
        <taxon>Hypocreaceae</taxon>
        <taxon>Trichoderma</taxon>
    </lineage>
</organism>
<dbReference type="PANTHER" id="PTHR10285">
    <property type="entry name" value="URIDINE KINASE"/>
    <property type="match status" value="1"/>
</dbReference>
<dbReference type="GeneID" id="300580826"/>
<feature type="domain" description="Phosphoribulokinase/uridine kinase" evidence="1">
    <location>
        <begin position="107"/>
        <end position="258"/>
    </location>
</feature>
<name>A0ABY2GTZ0_9HYPO</name>
<dbReference type="SUPFAM" id="SSF52540">
    <property type="entry name" value="P-loop containing nucleoside triphosphate hydrolases"/>
    <property type="match status" value="1"/>
</dbReference>
<comment type="caution">
    <text evidence="2">The sequence shown here is derived from an EMBL/GenBank/DDBJ whole genome shotgun (WGS) entry which is preliminary data.</text>
</comment>
<evidence type="ECO:0000313" key="3">
    <source>
        <dbReference type="Proteomes" id="UP001642720"/>
    </source>
</evidence>
<evidence type="ECO:0000259" key="1">
    <source>
        <dbReference type="Pfam" id="PF00485"/>
    </source>
</evidence>
<protein>
    <recommendedName>
        <fullName evidence="1">Phosphoribulokinase/uridine kinase domain-containing protein</fullName>
    </recommendedName>
</protein>